<name>A0A8D0FNR0_STROC</name>
<dbReference type="Ensembl" id="ENSSOCT00000018995.1">
    <property type="protein sequence ID" value="ENSSOCP00000018522.1"/>
    <property type="gene ID" value="ENSSOCG00000013891.1"/>
</dbReference>
<organism evidence="1 2">
    <name type="scientific">Strix occidentalis caurina</name>
    <name type="common">northern spotted owl</name>
    <dbReference type="NCBI Taxonomy" id="311401"/>
    <lineage>
        <taxon>Eukaryota</taxon>
        <taxon>Metazoa</taxon>
        <taxon>Chordata</taxon>
        <taxon>Craniata</taxon>
        <taxon>Vertebrata</taxon>
        <taxon>Euteleostomi</taxon>
        <taxon>Archelosauria</taxon>
        <taxon>Archosauria</taxon>
        <taxon>Dinosauria</taxon>
        <taxon>Saurischia</taxon>
        <taxon>Theropoda</taxon>
        <taxon>Coelurosauria</taxon>
        <taxon>Aves</taxon>
        <taxon>Neognathae</taxon>
        <taxon>Neoaves</taxon>
        <taxon>Telluraves</taxon>
        <taxon>Strigiformes</taxon>
        <taxon>Strigidae</taxon>
        <taxon>Strix</taxon>
    </lineage>
</organism>
<reference evidence="1" key="1">
    <citation type="submission" date="2025-08" db="UniProtKB">
        <authorList>
            <consortium name="Ensembl"/>
        </authorList>
    </citation>
    <scope>IDENTIFICATION</scope>
</reference>
<sequence>MQVAGSKGCICYKYFFVHSLDRSQSKRDGGFKNNWSFDHAEESEGDTEKEYMESKTCKFKKDAMILQL</sequence>
<evidence type="ECO:0000313" key="1">
    <source>
        <dbReference type="Ensembl" id="ENSSOCP00000018522.1"/>
    </source>
</evidence>
<dbReference type="AlphaFoldDB" id="A0A8D0FNR0"/>
<proteinExistence type="predicted"/>
<protein>
    <submittedName>
        <fullName evidence="1">Uncharacterized protein</fullName>
    </submittedName>
</protein>
<evidence type="ECO:0000313" key="2">
    <source>
        <dbReference type="Proteomes" id="UP000694551"/>
    </source>
</evidence>
<keyword evidence="2" id="KW-1185">Reference proteome</keyword>
<reference evidence="1" key="2">
    <citation type="submission" date="2025-09" db="UniProtKB">
        <authorList>
            <consortium name="Ensembl"/>
        </authorList>
    </citation>
    <scope>IDENTIFICATION</scope>
</reference>
<dbReference type="Proteomes" id="UP000694551">
    <property type="component" value="Unplaced"/>
</dbReference>
<accession>A0A8D0FNR0</accession>